<feature type="transmembrane region" description="Helical" evidence="1">
    <location>
        <begin position="122"/>
        <end position="141"/>
    </location>
</feature>
<keyword evidence="1" id="KW-0472">Membrane</keyword>
<dbReference type="RefSeq" id="WP_306271895.1">
    <property type="nucleotide sequence ID" value="NZ_CP130472.1"/>
</dbReference>
<feature type="transmembrane region" description="Helical" evidence="1">
    <location>
        <begin position="24"/>
        <end position="47"/>
    </location>
</feature>
<dbReference type="KEGG" id="mprn:Q3V37_25425"/>
<dbReference type="Proteomes" id="UP001235874">
    <property type="component" value="Chromosome"/>
</dbReference>
<keyword evidence="1" id="KW-1133">Transmembrane helix</keyword>
<evidence type="ECO:0000313" key="2">
    <source>
        <dbReference type="EMBL" id="WLS44696.1"/>
    </source>
</evidence>
<organism evidence="2 3">
    <name type="scientific">Micromonospora profundi</name>
    <dbReference type="NCBI Taxonomy" id="1420889"/>
    <lineage>
        <taxon>Bacteria</taxon>
        <taxon>Bacillati</taxon>
        <taxon>Actinomycetota</taxon>
        <taxon>Actinomycetes</taxon>
        <taxon>Micromonosporales</taxon>
        <taxon>Micromonosporaceae</taxon>
        <taxon>Micromonospora</taxon>
    </lineage>
</organism>
<feature type="transmembrane region" description="Helical" evidence="1">
    <location>
        <begin position="53"/>
        <end position="73"/>
    </location>
</feature>
<keyword evidence="3" id="KW-1185">Reference proteome</keyword>
<gene>
    <name evidence="2" type="ORF">Q3V37_25425</name>
</gene>
<evidence type="ECO:0000256" key="1">
    <source>
        <dbReference type="SAM" id="Phobius"/>
    </source>
</evidence>
<accession>A0AAJ6L281</accession>
<reference evidence="2 3" key="1">
    <citation type="submission" date="2023-07" db="EMBL/GenBank/DDBJ databases">
        <title>Micromonospora profundi TRM 95458 converts glycerol to a new osmotic compound.</title>
        <authorList>
            <person name="Lu D."/>
        </authorList>
    </citation>
    <scope>NUCLEOTIDE SEQUENCE [LARGE SCALE GENOMIC DNA]</scope>
    <source>
        <strain evidence="2 3">TRM95458</strain>
    </source>
</reference>
<dbReference type="EMBL" id="CP130472">
    <property type="protein sequence ID" value="WLS44696.1"/>
    <property type="molecule type" value="Genomic_DNA"/>
</dbReference>
<keyword evidence="1" id="KW-0812">Transmembrane</keyword>
<evidence type="ECO:0000313" key="3">
    <source>
        <dbReference type="Proteomes" id="UP001235874"/>
    </source>
</evidence>
<feature type="transmembrane region" description="Helical" evidence="1">
    <location>
        <begin position="85"/>
        <end position="102"/>
    </location>
</feature>
<sequence length="152" mass="15702">MISEPSHRESLPTVRRPLRRPPSIVASMSLLAFWWAYTIAVDVALLADVGGAGNWLALAACTVAVAAVLRGLWSGGPTAWRVTHWFAAPVAAALLLGIGNLLRVGPLSGALRSGELDPGIAAAMACGLLALLALLAGGLLVRTSSARAWCGR</sequence>
<protein>
    <submittedName>
        <fullName evidence="2">Uncharacterized protein</fullName>
    </submittedName>
</protein>
<dbReference type="AlphaFoldDB" id="A0AAJ6L281"/>
<name>A0AAJ6L281_9ACTN</name>
<proteinExistence type="predicted"/>